<dbReference type="SUPFAM" id="SSF53098">
    <property type="entry name" value="Ribonuclease H-like"/>
    <property type="match status" value="1"/>
</dbReference>
<sequence>MDPWNTPLADPPRFAAYVDTLSDALGHADRVAPLKAYCTGLLLPGARKSIEPMAARIAPARVQATHQSLHHFVAKGEWSDTALLARVRAAVLPMIESQGPIQAWIVDDTSFPKKGRHSVGVGRQYCGQVGKQDNCQVAVTLSLANAQASLPVAYRLYLPEAWALDPERRRKAGVPAAIRFQTKPQIALDQIRAAHADKLPPGLVLADAGYGIDTAFRTALTELGLPYSLGIQSSTSLWSPGTTPLPPKPWSGRGRPPTRVRRSPDHKPLSAEKLARSLPEEAWQCVTWRAGTNGLLVSRFAAERVRPAHRDELRHEPRPEEWVLIEWPQGEAAPTKYWLSSLPPETPLTELVSQTKLRWRIERDYQELKQEIGLGHYEGRGWRGFHHHASLCIAAYGFLVSERGRIPPRHPSSSGSKHLSYPPITDPAAPPIRPERHVPDSITTLRLGLTRALLQSLQRCPCCYSPFVTQ</sequence>
<dbReference type="KEGG" id="mets:DK389_14015"/>
<dbReference type="OrthoDB" id="583339at2"/>
<accession>A0A2U8W752</accession>
<dbReference type="InterPro" id="IPR039365">
    <property type="entry name" value="IS701-like"/>
</dbReference>
<feature type="domain" description="Transposase IS701-like DDE" evidence="2">
    <location>
        <begin position="21"/>
        <end position="294"/>
    </location>
</feature>
<gene>
    <name evidence="3" type="ORF">DK389_14015</name>
</gene>
<evidence type="ECO:0000259" key="2">
    <source>
        <dbReference type="Pfam" id="PF13546"/>
    </source>
</evidence>
<proteinExistence type="predicted"/>
<evidence type="ECO:0000313" key="4">
    <source>
        <dbReference type="Proteomes" id="UP000245926"/>
    </source>
</evidence>
<dbReference type="Pfam" id="PF13546">
    <property type="entry name" value="DDE_5"/>
    <property type="match status" value="1"/>
</dbReference>
<dbReference type="NCBIfam" id="NF033540">
    <property type="entry name" value="transpos_IS701"/>
    <property type="match status" value="1"/>
</dbReference>
<dbReference type="EMBL" id="CP029550">
    <property type="protein sequence ID" value="AWN41428.1"/>
    <property type="molecule type" value="Genomic_DNA"/>
</dbReference>
<reference evidence="4" key="1">
    <citation type="submission" date="2018-05" db="EMBL/GenBank/DDBJ databases">
        <title>Complete Genome Sequence of Methylobacterium sp. 17SD2-17.</title>
        <authorList>
            <person name="Srinivasan S."/>
        </authorList>
    </citation>
    <scope>NUCLEOTIDE SEQUENCE [LARGE SCALE GENOMIC DNA]</scope>
    <source>
        <strain evidence="4">17SD2-17</strain>
    </source>
</reference>
<feature type="region of interest" description="Disordered" evidence="1">
    <location>
        <begin position="407"/>
        <end position="437"/>
    </location>
</feature>
<dbReference type="PANTHER" id="PTHR33627:SF1">
    <property type="entry name" value="TRANSPOSASE"/>
    <property type="match status" value="1"/>
</dbReference>
<organism evidence="3 4">
    <name type="scientific">Methylobacterium durans</name>
    <dbReference type="NCBI Taxonomy" id="2202825"/>
    <lineage>
        <taxon>Bacteria</taxon>
        <taxon>Pseudomonadati</taxon>
        <taxon>Pseudomonadota</taxon>
        <taxon>Alphaproteobacteria</taxon>
        <taxon>Hyphomicrobiales</taxon>
        <taxon>Methylobacteriaceae</taxon>
        <taxon>Methylobacterium</taxon>
    </lineage>
</organism>
<feature type="region of interest" description="Disordered" evidence="1">
    <location>
        <begin position="237"/>
        <end position="270"/>
    </location>
</feature>
<keyword evidence="4" id="KW-1185">Reference proteome</keyword>
<evidence type="ECO:0000256" key="1">
    <source>
        <dbReference type="SAM" id="MobiDB-lite"/>
    </source>
</evidence>
<dbReference type="Proteomes" id="UP000245926">
    <property type="component" value="Chromosome"/>
</dbReference>
<dbReference type="InterPro" id="IPR012337">
    <property type="entry name" value="RNaseH-like_sf"/>
</dbReference>
<protein>
    <submittedName>
        <fullName evidence="3">IS701 family transposase</fullName>
    </submittedName>
</protein>
<dbReference type="PANTHER" id="PTHR33627">
    <property type="entry name" value="TRANSPOSASE"/>
    <property type="match status" value="1"/>
</dbReference>
<name>A0A2U8W752_9HYPH</name>
<evidence type="ECO:0000313" key="3">
    <source>
        <dbReference type="EMBL" id="AWN41428.1"/>
    </source>
</evidence>
<dbReference type="AlphaFoldDB" id="A0A2U8W752"/>
<dbReference type="InterPro" id="IPR038721">
    <property type="entry name" value="IS701-like_DDE_dom"/>
</dbReference>